<dbReference type="Proteomes" id="UP001642483">
    <property type="component" value="Unassembled WGS sequence"/>
</dbReference>
<organism evidence="2 3">
    <name type="scientific">Clavelina lepadiformis</name>
    <name type="common">Light-bulb sea squirt</name>
    <name type="synonym">Ascidia lepadiformis</name>
    <dbReference type="NCBI Taxonomy" id="159417"/>
    <lineage>
        <taxon>Eukaryota</taxon>
        <taxon>Metazoa</taxon>
        <taxon>Chordata</taxon>
        <taxon>Tunicata</taxon>
        <taxon>Ascidiacea</taxon>
        <taxon>Aplousobranchia</taxon>
        <taxon>Clavelinidae</taxon>
        <taxon>Clavelina</taxon>
    </lineage>
</organism>
<keyword evidence="3" id="KW-1185">Reference proteome</keyword>
<feature type="compositionally biased region" description="Basic residues" evidence="1">
    <location>
        <begin position="47"/>
        <end position="57"/>
    </location>
</feature>
<comment type="caution">
    <text evidence="2">The sequence shown here is derived from an EMBL/GenBank/DDBJ whole genome shotgun (WGS) entry which is preliminary data.</text>
</comment>
<accession>A0ABP0GQS4</accession>
<feature type="compositionally biased region" description="Polar residues" evidence="1">
    <location>
        <begin position="30"/>
        <end position="44"/>
    </location>
</feature>
<proteinExistence type="predicted"/>
<evidence type="ECO:0000313" key="3">
    <source>
        <dbReference type="Proteomes" id="UP001642483"/>
    </source>
</evidence>
<sequence length="121" mass="13447">MSDDETQGGASTGHLKTKSKPTLNLRPQDENGSNGPKQSQNQQWGKHGAKYKKTASGYRKLKRHVKYRIAVIDAGGKITDAVEVWDAALKFESIDYPNDPLDKHPEAQENKTDTDNQPKSI</sequence>
<feature type="region of interest" description="Disordered" evidence="1">
    <location>
        <begin position="1"/>
        <end position="57"/>
    </location>
</feature>
<feature type="region of interest" description="Disordered" evidence="1">
    <location>
        <begin position="95"/>
        <end position="121"/>
    </location>
</feature>
<evidence type="ECO:0000256" key="1">
    <source>
        <dbReference type="SAM" id="MobiDB-lite"/>
    </source>
</evidence>
<protein>
    <submittedName>
        <fullName evidence="2">Uncharacterized protein</fullName>
    </submittedName>
</protein>
<dbReference type="EMBL" id="CAWYQH010000141">
    <property type="protein sequence ID" value="CAK8694100.1"/>
    <property type="molecule type" value="Genomic_DNA"/>
</dbReference>
<gene>
    <name evidence="2" type="ORF">CVLEPA_LOCUS27370</name>
</gene>
<feature type="compositionally biased region" description="Basic and acidic residues" evidence="1">
    <location>
        <begin position="100"/>
        <end position="121"/>
    </location>
</feature>
<evidence type="ECO:0000313" key="2">
    <source>
        <dbReference type="EMBL" id="CAK8694100.1"/>
    </source>
</evidence>
<reference evidence="2 3" key="1">
    <citation type="submission" date="2024-02" db="EMBL/GenBank/DDBJ databases">
        <authorList>
            <person name="Daric V."/>
            <person name="Darras S."/>
        </authorList>
    </citation>
    <scope>NUCLEOTIDE SEQUENCE [LARGE SCALE GENOMIC DNA]</scope>
</reference>
<name>A0ABP0GQS4_CLALP</name>